<keyword evidence="3" id="KW-1185">Reference proteome</keyword>
<feature type="region of interest" description="Disordered" evidence="1">
    <location>
        <begin position="229"/>
        <end position="273"/>
    </location>
</feature>
<evidence type="ECO:0000313" key="2">
    <source>
        <dbReference type="EMBL" id="SDM47937.1"/>
    </source>
</evidence>
<organism evidence="2 3">
    <name type="scientific">Allokutzneria albata</name>
    <name type="common">Kibdelosporangium albatum</name>
    <dbReference type="NCBI Taxonomy" id="211114"/>
    <lineage>
        <taxon>Bacteria</taxon>
        <taxon>Bacillati</taxon>
        <taxon>Actinomycetota</taxon>
        <taxon>Actinomycetes</taxon>
        <taxon>Pseudonocardiales</taxon>
        <taxon>Pseudonocardiaceae</taxon>
        <taxon>Allokutzneria</taxon>
    </lineage>
</organism>
<evidence type="ECO:0000313" key="3">
    <source>
        <dbReference type="Proteomes" id="UP000183376"/>
    </source>
</evidence>
<dbReference type="EMBL" id="LT629701">
    <property type="protein sequence ID" value="SDM47937.1"/>
    <property type="molecule type" value="Genomic_DNA"/>
</dbReference>
<proteinExistence type="predicted"/>
<reference evidence="2 3" key="1">
    <citation type="submission" date="2016-10" db="EMBL/GenBank/DDBJ databases">
        <authorList>
            <person name="de Groot N.N."/>
        </authorList>
    </citation>
    <scope>NUCLEOTIDE SEQUENCE [LARGE SCALE GENOMIC DNA]</scope>
    <source>
        <strain evidence="2 3">DSM 44149</strain>
    </source>
</reference>
<name>A0A1G9TJN0_ALLAB</name>
<dbReference type="AlphaFoldDB" id="A0A1G9TJN0"/>
<evidence type="ECO:0000256" key="1">
    <source>
        <dbReference type="SAM" id="MobiDB-lite"/>
    </source>
</evidence>
<sequence>MRGPAAYSDVADRDVYSGRRGSWVDSATASPPPRGVHERVCFHCHTTHCPVDGYLNRCSGGVHGKCVDISGWTASLAKDLQGPVTFGPVVLALGGFEHTVKARCPGADMVGQPQDGSTTRTNTCEYCGRPLEPSACVEVVVPDSSYLHPDDSDQDGCRRARACSQRHAEMLMAAGERQWDDRQLWAKKLARVSGEWNRTETTLEGMAVRAGLTYTQLLCAINWRTGDPRAGTWGTVQRRQPRQPSARSENQPPPETREKTIPPSPHENSDHRS</sequence>
<gene>
    <name evidence="2" type="ORF">SAMN04489726_1832</name>
</gene>
<dbReference type="Proteomes" id="UP000183376">
    <property type="component" value="Chromosome I"/>
</dbReference>
<accession>A0A1G9TJN0</accession>
<protein>
    <submittedName>
        <fullName evidence="2">Uncharacterized protein</fullName>
    </submittedName>
</protein>